<feature type="chain" id="PRO_5020306781" description="Secreted protein" evidence="2">
    <location>
        <begin position="17"/>
        <end position="93"/>
    </location>
</feature>
<gene>
    <name evidence="3" type="ORF">L596_023100</name>
</gene>
<evidence type="ECO:0000256" key="2">
    <source>
        <dbReference type="SAM" id="SignalP"/>
    </source>
</evidence>
<evidence type="ECO:0000256" key="1">
    <source>
        <dbReference type="SAM" id="MobiDB-lite"/>
    </source>
</evidence>
<evidence type="ECO:0000313" key="3">
    <source>
        <dbReference type="EMBL" id="TKR66868.1"/>
    </source>
</evidence>
<accession>A0A4U5MCM3</accession>
<sequence>MLIWFLVSVYYAKSSSTSHSQDTKSPHFHKKINAATSRPSVEMRSPGTSEEYKFALSFDGCLHGGASKKKSACGGWDWRTREGCLDVADGDRE</sequence>
<organism evidence="3 4">
    <name type="scientific">Steinernema carpocapsae</name>
    <name type="common">Entomopathogenic nematode</name>
    <dbReference type="NCBI Taxonomy" id="34508"/>
    <lineage>
        <taxon>Eukaryota</taxon>
        <taxon>Metazoa</taxon>
        <taxon>Ecdysozoa</taxon>
        <taxon>Nematoda</taxon>
        <taxon>Chromadorea</taxon>
        <taxon>Rhabditida</taxon>
        <taxon>Tylenchina</taxon>
        <taxon>Panagrolaimomorpha</taxon>
        <taxon>Strongyloidoidea</taxon>
        <taxon>Steinernematidae</taxon>
        <taxon>Steinernema</taxon>
    </lineage>
</organism>
<protein>
    <recommendedName>
        <fullName evidence="5">Secreted protein</fullName>
    </recommendedName>
</protein>
<dbReference type="AlphaFoldDB" id="A0A4U5MCM3"/>
<dbReference type="EMBL" id="AZBU02000008">
    <property type="protein sequence ID" value="TKR66868.1"/>
    <property type="molecule type" value="Genomic_DNA"/>
</dbReference>
<keyword evidence="2" id="KW-0732">Signal</keyword>
<evidence type="ECO:0008006" key="5">
    <source>
        <dbReference type="Google" id="ProtNLM"/>
    </source>
</evidence>
<comment type="caution">
    <text evidence="3">The sequence shown here is derived from an EMBL/GenBank/DDBJ whole genome shotgun (WGS) entry which is preliminary data.</text>
</comment>
<name>A0A4U5MCM3_STECR</name>
<reference evidence="3 4" key="1">
    <citation type="journal article" date="2015" name="Genome Biol.">
        <title>Comparative genomics of Steinernema reveals deeply conserved gene regulatory networks.</title>
        <authorList>
            <person name="Dillman A.R."/>
            <person name="Macchietto M."/>
            <person name="Porter C.F."/>
            <person name="Rogers A."/>
            <person name="Williams B."/>
            <person name="Antoshechkin I."/>
            <person name="Lee M.M."/>
            <person name="Goodwin Z."/>
            <person name="Lu X."/>
            <person name="Lewis E.E."/>
            <person name="Goodrich-Blair H."/>
            <person name="Stock S.P."/>
            <person name="Adams B.J."/>
            <person name="Sternberg P.W."/>
            <person name="Mortazavi A."/>
        </authorList>
    </citation>
    <scope>NUCLEOTIDE SEQUENCE [LARGE SCALE GENOMIC DNA]</scope>
    <source>
        <strain evidence="3 4">ALL</strain>
    </source>
</reference>
<evidence type="ECO:0000313" key="4">
    <source>
        <dbReference type="Proteomes" id="UP000298663"/>
    </source>
</evidence>
<proteinExistence type="predicted"/>
<feature type="region of interest" description="Disordered" evidence="1">
    <location>
        <begin position="14"/>
        <end position="46"/>
    </location>
</feature>
<feature type="signal peptide" evidence="2">
    <location>
        <begin position="1"/>
        <end position="16"/>
    </location>
</feature>
<reference evidence="3 4" key="2">
    <citation type="journal article" date="2019" name="G3 (Bethesda)">
        <title>Hybrid Assembly of the Genome of the Entomopathogenic Nematode Steinernema carpocapsae Identifies the X-Chromosome.</title>
        <authorList>
            <person name="Serra L."/>
            <person name="Macchietto M."/>
            <person name="Macias-Munoz A."/>
            <person name="McGill C.J."/>
            <person name="Rodriguez I.M."/>
            <person name="Rodriguez B."/>
            <person name="Murad R."/>
            <person name="Mortazavi A."/>
        </authorList>
    </citation>
    <scope>NUCLEOTIDE SEQUENCE [LARGE SCALE GENOMIC DNA]</scope>
    <source>
        <strain evidence="3 4">ALL</strain>
    </source>
</reference>
<keyword evidence="4" id="KW-1185">Reference proteome</keyword>
<dbReference type="Proteomes" id="UP000298663">
    <property type="component" value="Unassembled WGS sequence"/>
</dbReference>